<dbReference type="EMBL" id="NNAY01003706">
    <property type="protein sequence ID" value="OXU18981.1"/>
    <property type="molecule type" value="Genomic_DNA"/>
</dbReference>
<comment type="caution">
    <text evidence="1">The sequence shown here is derived from an EMBL/GenBank/DDBJ whole genome shotgun (WGS) entry which is preliminary data.</text>
</comment>
<sequence length="338" mass="38878">AGDLRAISILSSPFKLFELVVLNQINDFITAKNLMNPLQTGTHTVLIAINDDRHAINKQKVTLFVSIDQSQLTIYRFYPKSCALWDSPTRLVLGLRGFETKLQSMDLPITFDGQIIQPCKSVKLLGVTLNNCLTMKTQCIITASKCYTALFRLRKNTHSFSSATKLLLIKTLIFPYLECCPALFLDLPEELTTKLYCCKHATMRFVEVVKRYEHISPTYRKYGIASYKCKLRFLTLNLLTKILRSGTPFYLRKHLDFRNNDGLGFKRARPFDYPQIKHREQPSFGTSFQPISANCTRACILHQLLSCAWRNFRPLSIFVRVPSRIMEDQFQEVSGGRR</sequence>
<reference evidence="1 2" key="1">
    <citation type="journal article" date="2017" name="Curr. Biol.">
        <title>The Evolution of Venom by Co-option of Single-Copy Genes.</title>
        <authorList>
            <person name="Martinson E.O."/>
            <person name="Mrinalini"/>
            <person name="Kelkar Y.D."/>
            <person name="Chang C.H."/>
            <person name="Werren J.H."/>
        </authorList>
    </citation>
    <scope>NUCLEOTIDE SEQUENCE [LARGE SCALE GENOMIC DNA]</scope>
    <source>
        <strain evidence="1 2">Alberta</strain>
        <tissue evidence="1">Whole body</tissue>
    </source>
</reference>
<name>A0A232EKY3_9HYME</name>
<feature type="non-terminal residue" evidence="1">
    <location>
        <position position="1"/>
    </location>
</feature>
<organism evidence="1 2">
    <name type="scientific">Trichomalopsis sarcophagae</name>
    <dbReference type="NCBI Taxonomy" id="543379"/>
    <lineage>
        <taxon>Eukaryota</taxon>
        <taxon>Metazoa</taxon>
        <taxon>Ecdysozoa</taxon>
        <taxon>Arthropoda</taxon>
        <taxon>Hexapoda</taxon>
        <taxon>Insecta</taxon>
        <taxon>Pterygota</taxon>
        <taxon>Neoptera</taxon>
        <taxon>Endopterygota</taxon>
        <taxon>Hymenoptera</taxon>
        <taxon>Apocrita</taxon>
        <taxon>Proctotrupomorpha</taxon>
        <taxon>Chalcidoidea</taxon>
        <taxon>Pteromalidae</taxon>
        <taxon>Pteromalinae</taxon>
        <taxon>Trichomalopsis</taxon>
    </lineage>
</organism>
<protein>
    <submittedName>
        <fullName evidence="1">Uncharacterized protein</fullName>
    </submittedName>
</protein>
<keyword evidence="2" id="KW-1185">Reference proteome</keyword>
<proteinExistence type="predicted"/>
<dbReference type="Proteomes" id="UP000215335">
    <property type="component" value="Unassembled WGS sequence"/>
</dbReference>
<accession>A0A232EKY3</accession>
<evidence type="ECO:0000313" key="1">
    <source>
        <dbReference type="EMBL" id="OXU18981.1"/>
    </source>
</evidence>
<gene>
    <name evidence="1" type="ORF">TSAR_002914</name>
</gene>
<dbReference type="AlphaFoldDB" id="A0A232EKY3"/>
<evidence type="ECO:0000313" key="2">
    <source>
        <dbReference type="Proteomes" id="UP000215335"/>
    </source>
</evidence>